<dbReference type="PROSITE" id="PS50088">
    <property type="entry name" value="ANK_REPEAT"/>
    <property type="match status" value="5"/>
</dbReference>
<dbReference type="InterPro" id="IPR002110">
    <property type="entry name" value="Ankyrin_rpt"/>
</dbReference>
<dbReference type="PATRIC" id="fig|1359175.3.peg.3174"/>
<dbReference type="Proteomes" id="UP000033671">
    <property type="component" value="Unassembled WGS sequence"/>
</dbReference>
<feature type="repeat" description="ANK" evidence="3">
    <location>
        <begin position="2"/>
        <end position="34"/>
    </location>
</feature>
<dbReference type="SMART" id="SM00248">
    <property type="entry name" value="ANK"/>
    <property type="match status" value="6"/>
</dbReference>
<dbReference type="PANTHER" id="PTHR24198:SF165">
    <property type="entry name" value="ANKYRIN REPEAT-CONTAINING PROTEIN-RELATED"/>
    <property type="match status" value="1"/>
</dbReference>
<feature type="repeat" description="ANK" evidence="3">
    <location>
        <begin position="115"/>
        <end position="148"/>
    </location>
</feature>
<sequence length="239" mass="26095">MYGRTHLHLSVQSKQKEIINVLLEHNADATLQDNNRNTPLHLAAQGYNLKITEILLSYNKTIVDVQNNMDRTPLHLALTRLVSSQPVSSLLSTESLKVAQALLTHCANVNLQDENGNTALHYAANHFYHLEVTEILLNHCANVNAQNNAGDTALHSAARNGLLSTVVCLLESGANVHLKCQHGNSALHCAAQGRAPNERIVEAVLHHGADVNAQNNDGSTPLHHAAEKIYIVIYNEVCV</sequence>
<dbReference type="InterPro" id="IPR036770">
    <property type="entry name" value="Ankyrin_rpt-contain_sf"/>
</dbReference>
<dbReference type="EMBL" id="LAOA01000010">
    <property type="protein sequence ID" value="KJV77018.1"/>
    <property type="molecule type" value="Genomic_DNA"/>
</dbReference>
<keyword evidence="1" id="KW-0677">Repeat</keyword>
<feature type="repeat" description="ANK" evidence="3">
    <location>
        <begin position="35"/>
        <end position="67"/>
    </location>
</feature>
<proteinExistence type="predicted"/>
<evidence type="ECO:0000313" key="5">
    <source>
        <dbReference type="Proteomes" id="UP000033671"/>
    </source>
</evidence>
<evidence type="ECO:0000313" key="4">
    <source>
        <dbReference type="EMBL" id="KJV77018.1"/>
    </source>
</evidence>
<evidence type="ECO:0000256" key="3">
    <source>
        <dbReference type="PROSITE-ProRule" id="PRU00023"/>
    </source>
</evidence>
<keyword evidence="2 3" id="KW-0040">ANK repeat</keyword>
<dbReference type="Pfam" id="PF00023">
    <property type="entry name" value="Ank"/>
    <property type="match status" value="1"/>
</dbReference>
<comment type="caution">
    <text evidence="4">The sequence shown here is derived from an EMBL/GenBank/DDBJ whole genome shotgun (WGS) entry which is preliminary data.</text>
</comment>
<feature type="repeat" description="ANK" evidence="3">
    <location>
        <begin position="149"/>
        <end position="181"/>
    </location>
</feature>
<dbReference type="PROSITE" id="PS50297">
    <property type="entry name" value="ANK_REP_REGION"/>
    <property type="match status" value="4"/>
</dbReference>
<feature type="repeat" description="ANK" evidence="3">
    <location>
        <begin position="182"/>
        <end position="216"/>
    </location>
</feature>
<reference evidence="4 5" key="1">
    <citation type="submission" date="2015-01" db="EMBL/GenBank/DDBJ databases">
        <title>Genome Sequencing of Rickettsiales.</title>
        <authorList>
            <person name="Daugherty S.C."/>
            <person name="Su Q."/>
            <person name="Abolude K."/>
            <person name="Beier-Sexton M."/>
            <person name="Carlyon J.A."/>
            <person name="Carter R."/>
            <person name="Day N.P."/>
            <person name="Dumler S.J."/>
            <person name="Dyachenko V."/>
            <person name="Godinez A."/>
            <person name="Kurtti T.J."/>
            <person name="Lichay M."/>
            <person name="Mullins K.E."/>
            <person name="Ott S."/>
            <person name="Pappas-Brown V."/>
            <person name="Paris D.H."/>
            <person name="Patel P."/>
            <person name="Richards A.L."/>
            <person name="Sadzewicz L."/>
            <person name="Sears K."/>
            <person name="Seidman D."/>
            <person name="Sengamalay N."/>
            <person name="Stenos J."/>
            <person name="Tallon L.J."/>
            <person name="Vincent G."/>
            <person name="Fraser C.M."/>
            <person name="Munderloh U."/>
            <person name="Dunning-Hotopp J.C."/>
        </authorList>
    </citation>
    <scope>NUCLEOTIDE SEQUENCE [LARGE SCALE GENOMIC DNA]</scope>
    <source>
        <strain evidence="4 5">TA716</strain>
    </source>
</reference>
<protein>
    <submittedName>
        <fullName evidence="4">Ankyrin repeat family protein</fullName>
    </submittedName>
</protein>
<dbReference type="Gene3D" id="1.25.40.20">
    <property type="entry name" value="Ankyrin repeat-containing domain"/>
    <property type="match status" value="4"/>
</dbReference>
<name>A0A0F3P9N4_ORITS</name>
<dbReference type="SUPFAM" id="SSF48403">
    <property type="entry name" value="Ankyrin repeat"/>
    <property type="match status" value="1"/>
</dbReference>
<dbReference type="AlphaFoldDB" id="A0A0F3P9N4"/>
<organism evidence="4 5">
    <name type="scientific">Orientia tsutsugamushi str. TA716</name>
    <dbReference type="NCBI Taxonomy" id="1359175"/>
    <lineage>
        <taxon>Bacteria</taxon>
        <taxon>Pseudomonadati</taxon>
        <taxon>Pseudomonadota</taxon>
        <taxon>Alphaproteobacteria</taxon>
        <taxon>Rickettsiales</taxon>
        <taxon>Rickettsiaceae</taxon>
        <taxon>Rickettsieae</taxon>
        <taxon>Orientia</taxon>
    </lineage>
</organism>
<accession>A0A0F3P9N4</accession>
<dbReference type="PRINTS" id="PR01415">
    <property type="entry name" value="ANKYRIN"/>
</dbReference>
<dbReference type="PANTHER" id="PTHR24198">
    <property type="entry name" value="ANKYRIN REPEAT AND PROTEIN KINASE DOMAIN-CONTAINING PROTEIN"/>
    <property type="match status" value="1"/>
</dbReference>
<evidence type="ECO:0000256" key="2">
    <source>
        <dbReference type="ARBA" id="ARBA00023043"/>
    </source>
</evidence>
<evidence type="ECO:0000256" key="1">
    <source>
        <dbReference type="ARBA" id="ARBA00022737"/>
    </source>
</evidence>
<gene>
    <name evidence="4" type="ORF">OTSTA716_0467</name>
</gene>
<dbReference type="Pfam" id="PF12796">
    <property type="entry name" value="Ank_2"/>
    <property type="match status" value="2"/>
</dbReference>
<dbReference type="RefSeq" id="WP_045916730.1">
    <property type="nucleotide sequence ID" value="NZ_LAOA01000010.1"/>
</dbReference>